<accession>A0A177WGE8</accession>
<protein>
    <recommendedName>
        <fullName evidence="1">Fungal lipase-type domain-containing protein</fullName>
    </recommendedName>
</protein>
<dbReference type="PANTHER" id="PTHR45856">
    <property type="entry name" value="ALPHA/BETA-HYDROLASES SUPERFAMILY PROTEIN"/>
    <property type="match status" value="1"/>
</dbReference>
<sequence>MTVSDIPSRQTDNTIPIAGTLVDEKLLNVLSNYMQFSAVVYCKDVSLRGEWGCGELCGGVLKQTQVKKTFKNPISNNGLGIVAVNTFTRSIVVVFRGTGNNADWKSNLRVYLGKPSWIKTPWRPQTQEYLNYPYIPQKPEGVKVHYGYNQLYLSYRIALMTEIDRLMDQYPGFDIVFTGHSLGGAMASICAADFIYSHGNPKNRKVSLITYGQPRSGNRAWARWMNQLPFHQVYRVTRDQDMGKFFVDMMYLSISYNQLFD</sequence>
<dbReference type="Gene3D" id="3.40.50.1820">
    <property type="entry name" value="alpha/beta hydrolase"/>
    <property type="match status" value="1"/>
</dbReference>
<evidence type="ECO:0000313" key="3">
    <source>
        <dbReference type="Proteomes" id="UP000077115"/>
    </source>
</evidence>
<evidence type="ECO:0000313" key="2">
    <source>
        <dbReference type="EMBL" id="OAJ38764.1"/>
    </source>
</evidence>
<dbReference type="EMBL" id="DS022302">
    <property type="protein sequence ID" value="OAJ38764.1"/>
    <property type="molecule type" value="Genomic_DNA"/>
</dbReference>
<reference evidence="2 3" key="1">
    <citation type="submission" date="2006-10" db="EMBL/GenBank/DDBJ databases">
        <title>The Genome Sequence of Batrachochytrium dendrobatidis JEL423.</title>
        <authorList>
            <consortium name="The Broad Institute Genome Sequencing Platform"/>
            <person name="Birren B."/>
            <person name="Lander E."/>
            <person name="Galagan J."/>
            <person name="Cuomo C."/>
            <person name="Devon K."/>
            <person name="Jaffe D."/>
            <person name="Butler J."/>
            <person name="Alvarez P."/>
            <person name="Gnerre S."/>
            <person name="Grabherr M."/>
            <person name="Kleber M."/>
            <person name="Mauceli E."/>
            <person name="Brockman W."/>
            <person name="Young S."/>
            <person name="LaButti K."/>
            <person name="Sykes S."/>
            <person name="DeCaprio D."/>
            <person name="Crawford M."/>
            <person name="Koehrsen M."/>
            <person name="Engels R."/>
            <person name="Montgomery P."/>
            <person name="Pearson M."/>
            <person name="Howarth C."/>
            <person name="Larson L."/>
            <person name="White J."/>
            <person name="O'Leary S."/>
            <person name="Kodira C."/>
            <person name="Zeng Q."/>
            <person name="Yandava C."/>
            <person name="Alvarado L."/>
            <person name="Longcore J."/>
            <person name="James T."/>
        </authorList>
    </citation>
    <scope>NUCLEOTIDE SEQUENCE [LARGE SCALE GENOMIC DNA]</scope>
    <source>
        <strain evidence="2 3">JEL423</strain>
    </source>
</reference>
<dbReference type="InterPro" id="IPR002921">
    <property type="entry name" value="Fungal_lipase-type"/>
</dbReference>
<gene>
    <name evidence="2" type="ORF">BDEG_22669</name>
</gene>
<dbReference type="Pfam" id="PF01764">
    <property type="entry name" value="Lipase_3"/>
    <property type="match status" value="1"/>
</dbReference>
<dbReference type="OrthoDB" id="2123913at2759"/>
<proteinExistence type="predicted"/>
<reference evidence="2 3" key="2">
    <citation type="submission" date="2016-05" db="EMBL/GenBank/DDBJ databases">
        <title>Lineage-specific infection strategies underlie the spectrum of fungal disease in amphibians.</title>
        <authorList>
            <person name="Cuomo C.A."/>
            <person name="Farrer R.A."/>
            <person name="James T."/>
            <person name="Longcore J."/>
            <person name="Birren B."/>
        </authorList>
    </citation>
    <scope>NUCLEOTIDE SEQUENCE [LARGE SCALE GENOMIC DNA]</scope>
    <source>
        <strain evidence="2 3">JEL423</strain>
    </source>
</reference>
<dbReference type="SUPFAM" id="SSF53474">
    <property type="entry name" value="alpha/beta-Hydrolases"/>
    <property type="match status" value="1"/>
</dbReference>
<name>A0A177WGE8_BATDL</name>
<dbReference type="VEuPathDB" id="FungiDB:BDEG_22669"/>
<feature type="domain" description="Fungal lipase-type" evidence="1">
    <location>
        <begin position="92"/>
        <end position="242"/>
    </location>
</feature>
<dbReference type="STRING" id="403673.A0A177WGE8"/>
<dbReference type="InterPro" id="IPR029058">
    <property type="entry name" value="AB_hydrolase_fold"/>
</dbReference>
<dbReference type="Proteomes" id="UP000077115">
    <property type="component" value="Unassembled WGS sequence"/>
</dbReference>
<dbReference type="InterPro" id="IPR051218">
    <property type="entry name" value="Sec_MonoDiacylglyc_Lipase"/>
</dbReference>
<dbReference type="PANTHER" id="PTHR45856:SF25">
    <property type="entry name" value="FUNGAL LIPASE-LIKE DOMAIN-CONTAINING PROTEIN"/>
    <property type="match status" value="1"/>
</dbReference>
<evidence type="ECO:0000259" key="1">
    <source>
        <dbReference type="Pfam" id="PF01764"/>
    </source>
</evidence>
<dbReference type="AlphaFoldDB" id="A0A177WGE8"/>
<dbReference type="CDD" id="cd00519">
    <property type="entry name" value="Lipase_3"/>
    <property type="match status" value="1"/>
</dbReference>
<organism evidence="2 3">
    <name type="scientific">Batrachochytrium dendrobatidis (strain JEL423)</name>
    <dbReference type="NCBI Taxonomy" id="403673"/>
    <lineage>
        <taxon>Eukaryota</taxon>
        <taxon>Fungi</taxon>
        <taxon>Fungi incertae sedis</taxon>
        <taxon>Chytridiomycota</taxon>
        <taxon>Chytridiomycota incertae sedis</taxon>
        <taxon>Chytridiomycetes</taxon>
        <taxon>Rhizophydiales</taxon>
        <taxon>Rhizophydiales incertae sedis</taxon>
        <taxon>Batrachochytrium</taxon>
    </lineage>
</organism>
<dbReference type="GO" id="GO:0006629">
    <property type="term" value="P:lipid metabolic process"/>
    <property type="evidence" value="ECO:0007669"/>
    <property type="project" value="InterPro"/>
</dbReference>
<dbReference type="eggNOG" id="KOG4569">
    <property type="taxonomic scope" value="Eukaryota"/>
</dbReference>